<evidence type="ECO:0000256" key="1">
    <source>
        <dbReference type="ARBA" id="ARBA00001966"/>
    </source>
</evidence>
<keyword evidence="6" id="KW-0411">Iron-sulfur</keyword>
<evidence type="ECO:0000256" key="6">
    <source>
        <dbReference type="ARBA" id="ARBA00023014"/>
    </source>
</evidence>
<keyword evidence="5" id="KW-0408">Iron</keyword>
<dbReference type="GO" id="GO:0004518">
    <property type="term" value="F:nuclease activity"/>
    <property type="evidence" value="ECO:0007669"/>
    <property type="project" value="UniProtKB-KW"/>
</dbReference>
<proteinExistence type="predicted"/>
<dbReference type="InterPro" id="IPR011604">
    <property type="entry name" value="PDDEXK-like_dom_sf"/>
</dbReference>
<evidence type="ECO:0000256" key="3">
    <source>
        <dbReference type="ARBA" id="ARBA00022723"/>
    </source>
</evidence>
<organism evidence="7">
    <name type="scientific">hydrocarbon metagenome</name>
    <dbReference type="NCBI Taxonomy" id="938273"/>
    <lineage>
        <taxon>unclassified sequences</taxon>
        <taxon>metagenomes</taxon>
        <taxon>ecological metagenomes</taxon>
    </lineage>
</organism>
<evidence type="ECO:0000313" key="7">
    <source>
        <dbReference type="EMBL" id="KUG20342.1"/>
    </source>
</evidence>
<evidence type="ECO:0000256" key="2">
    <source>
        <dbReference type="ARBA" id="ARBA00022722"/>
    </source>
</evidence>
<evidence type="ECO:0008006" key="8">
    <source>
        <dbReference type="Google" id="ProtNLM"/>
    </source>
</evidence>
<dbReference type="PANTHER" id="PTHR36531:SF6">
    <property type="entry name" value="DNA REPLICATION ATP-DEPENDENT HELICASE_NUCLEASE DNA2"/>
    <property type="match status" value="1"/>
</dbReference>
<evidence type="ECO:0000256" key="5">
    <source>
        <dbReference type="ARBA" id="ARBA00023004"/>
    </source>
</evidence>
<name>A0A0W8FHF8_9ZZZZ</name>
<accession>A0A0W8FHF8</accession>
<comment type="caution">
    <text evidence="7">The sequence shown here is derived from an EMBL/GenBank/DDBJ whole genome shotgun (WGS) entry which is preliminary data.</text>
</comment>
<sequence>MKPISVSSVVACHVCPRRLYFDLGQERQQRESPRYTVCKQISYHLGHELHRERIWREILAVMPAADGEVRAFFDACMEACEAARWTAAVETDVPVASERLGIHGVVDKIFDGEPAFAITRSTDPPKAGVYNADRLRIACYAACVQEALGREVEVGWVEYVPGGICRPCTPQPRDRRAALKAIGAAKKVLAGSVPNRPLKAPCESCPHSERCLTGIRPLSDLL</sequence>
<keyword evidence="3" id="KW-0479">Metal-binding</keyword>
<protein>
    <recommendedName>
        <fullName evidence="8">Dna2/Cas4 domain-containing protein</fullName>
    </recommendedName>
</protein>
<dbReference type="Gene3D" id="3.90.320.10">
    <property type="match status" value="1"/>
</dbReference>
<reference evidence="7" key="1">
    <citation type="journal article" date="2015" name="Proc. Natl. Acad. Sci. U.S.A.">
        <title>Networks of energetic and metabolic interactions define dynamics in microbial communities.</title>
        <authorList>
            <person name="Embree M."/>
            <person name="Liu J.K."/>
            <person name="Al-Bassam M.M."/>
            <person name="Zengler K."/>
        </authorList>
    </citation>
    <scope>NUCLEOTIDE SEQUENCE</scope>
</reference>
<evidence type="ECO:0000256" key="4">
    <source>
        <dbReference type="ARBA" id="ARBA00022801"/>
    </source>
</evidence>
<keyword evidence="2" id="KW-0540">Nuclease</keyword>
<gene>
    <name evidence="7" type="ORF">ASZ90_009924</name>
</gene>
<dbReference type="PANTHER" id="PTHR36531">
    <property type="entry name" value="CRISPR-ASSOCIATED EXONUCLEASE CAS4"/>
    <property type="match status" value="1"/>
</dbReference>
<dbReference type="GO" id="GO:0016787">
    <property type="term" value="F:hydrolase activity"/>
    <property type="evidence" value="ECO:0007669"/>
    <property type="project" value="UniProtKB-KW"/>
</dbReference>
<dbReference type="AlphaFoldDB" id="A0A0W8FHF8"/>
<dbReference type="InterPro" id="IPR051827">
    <property type="entry name" value="Cas4_exonuclease"/>
</dbReference>
<dbReference type="GO" id="GO:0046872">
    <property type="term" value="F:metal ion binding"/>
    <property type="evidence" value="ECO:0007669"/>
    <property type="project" value="UniProtKB-KW"/>
</dbReference>
<comment type="cofactor">
    <cofactor evidence="1">
        <name>[4Fe-4S] cluster</name>
        <dbReference type="ChEBI" id="CHEBI:49883"/>
    </cofactor>
</comment>
<dbReference type="GO" id="GO:0051536">
    <property type="term" value="F:iron-sulfur cluster binding"/>
    <property type="evidence" value="ECO:0007669"/>
    <property type="project" value="UniProtKB-KW"/>
</dbReference>
<keyword evidence="4" id="KW-0378">Hydrolase</keyword>
<dbReference type="EMBL" id="LNQE01001202">
    <property type="protein sequence ID" value="KUG20342.1"/>
    <property type="molecule type" value="Genomic_DNA"/>
</dbReference>